<feature type="compositionally biased region" description="Polar residues" evidence="1">
    <location>
        <begin position="445"/>
        <end position="455"/>
    </location>
</feature>
<reference evidence="3" key="1">
    <citation type="submission" date="2015-07" db="EMBL/GenBank/DDBJ databases">
        <authorList>
            <person name="Graham D.E."/>
            <person name="Giannone R.J."/>
            <person name="Gulvik C.A."/>
            <person name="Hettich R.L."/>
            <person name="Klingeman D.M."/>
            <person name="Mahan K.M."/>
            <person name="Parry R.J."/>
            <person name="Spain J.C."/>
        </authorList>
    </citation>
    <scope>NUCLEOTIDE SEQUENCE [LARGE SCALE GENOMIC DNA]</scope>
    <source>
        <strain evidence="3">ATCC 27428</strain>
    </source>
</reference>
<feature type="compositionally biased region" description="Basic and acidic residues" evidence="1">
    <location>
        <begin position="93"/>
        <end position="106"/>
    </location>
</feature>
<feature type="compositionally biased region" description="Low complexity" evidence="1">
    <location>
        <begin position="232"/>
        <end position="251"/>
    </location>
</feature>
<organism evidence="2 3">
    <name type="scientific">Streptomyces eurocidicus</name>
    <name type="common">Streptoverticillium eurocidicus</name>
    <dbReference type="NCBI Taxonomy" id="66423"/>
    <lineage>
        <taxon>Bacteria</taxon>
        <taxon>Bacillati</taxon>
        <taxon>Actinomycetota</taxon>
        <taxon>Actinomycetes</taxon>
        <taxon>Kitasatosporales</taxon>
        <taxon>Streptomycetaceae</taxon>
        <taxon>Streptomyces</taxon>
    </lineage>
</organism>
<feature type="region of interest" description="Disordered" evidence="1">
    <location>
        <begin position="34"/>
        <end position="499"/>
    </location>
</feature>
<feature type="compositionally biased region" description="Basic residues" evidence="1">
    <location>
        <begin position="77"/>
        <end position="92"/>
    </location>
</feature>
<dbReference type="AlphaFoldDB" id="A0A2N8P2A4"/>
<feature type="compositionally biased region" description="Low complexity" evidence="1">
    <location>
        <begin position="54"/>
        <end position="64"/>
    </location>
</feature>
<accession>A0A2N8P2A4</accession>
<feature type="compositionally biased region" description="Acidic residues" evidence="1">
    <location>
        <begin position="368"/>
        <end position="384"/>
    </location>
</feature>
<feature type="compositionally biased region" description="Basic and acidic residues" evidence="1">
    <location>
        <begin position="165"/>
        <end position="182"/>
    </location>
</feature>
<feature type="compositionally biased region" description="Low complexity" evidence="1">
    <location>
        <begin position="298"/>
        <end position="313"/>
    </location>
</feature>
<feature type="compositionally biased region" description="Low complexity" evidence="1">
    <location>
        <begin position="212"/>
        <end position="225"/>
    </location>
</feature>
<gene>
    <name evidence="2" type="ORF">AF335_01855</name>
</gene>
<evidence type="ECO:0000313" key="2">
    <source>
        <dbReference type="EMBL" id="PNE35154.1"/>
    </source>
</evidence>
<evidence type="ECO:0000256" key="1">
    <source>
        <dbReference type="SAM" id="MobiDB-lite"/>
    </source>
</evidence>
<feature type="compositionally biased region" description="Basic and acidic residues" evidence="1">
    <location>
        <begin position="393"/>
        <end position="402"/>
    </location>
</feature>
<feature type="compositionally biased region" description="Basic and acidic residues" evidence="1">
    <location>
        <begin position="279"/>
        <end position="297"/>
    </location>
</feature>
<feature type="compositionally biased region" description="Basic and acidic residues" evidence="1">
    <location>
        <begin position="119"/>
        <end position="139"/>
    </location>
</feature>
<protein>
    <submittedName>
        <fullName evidence="2">Uncharacterized protein</fullName>
    </submittedName>
</protein>
<keyword evidence="3" id="KW-1185">Reference proteome</keyword>
<proteinExistence type="predicted"/>
<feature type="compositionally biased region" description="Gly residues" evidence="1">
    <location>
        <begin position="256"/>
        <end position="272"/>
    </location>
</feature>
<feature type="compositionally biased region" description="Acidic residues" evidence="1">
    <location>
        <begin position="196"/>
        <end position="207"/>
    </location>
</feature>
<dbReference type="Proteomes" id="UP000235945">
    <property type="component" value="Unassembled WGS sequence"/>
</dbReference>
<evidence type="ECO:0000313" key="3">
    <source>
        <dbReference type="Proteomes" id="UP000235945"/>
    </source>
</evidence>
<comment type="caution">
    <text evidence="2">The sequence shown here is derived from an EMBL/GenBank/DDBJ whole genome shotgun (WGS) entry which is preliminary data.</text>
</comment>
<sequence length="499" mass="51114">MIEGVFDVEVQEPFGAEDLPAVGLRDGALVGGARADEGVDPVADPYQHQLQQDAGAAERALPEAAEGDPGEAAGPRLGHRGRWRAVPQRRRARVEGHRAGRDEGGEQRGVVADGPQDGVVRHQDGAGQRHHEDDEERPHQPVGAPPAGPADDREQDPQLLVRPGRRGDGDRDAAGEGRREQHLAVPGVARGPAQAEDGDGGGEEAVEGEFGGPAQAGAEEQAVQGLVGEPVGRGAEAGAGDVVDPVGPGVVRHGRPGQGGQTGEGQTGGGRGAAAAGEPEGHREEQHGGLEGGREAGEGAAEAAVAAGEARQAAAEEHEQHREDAGLAEREGAPHGQRDHGQDDRDRGGEQPGAAGDLAGQRAGGDERDGDDEQQGAEGPDDTEALLGGPGQRFEDEPREGGAGELVRVVQRTADVQDALVADPAGEVGEAAFGGQPQHGGGLTHGQQSGDQPQGAQRQTGPRARPRQTPRPAPPCVRHAPQLLHSPGSVTLAGPFETY</sequence>
<dbReference type="EMBL" id="LGUI01000001">
    <property type="protein sequence ID" value="PNE35154.1"/>
    <property type="molecule type" value="Genomic_DNA"/>
</dbReference>
<name>A0A2N8P2A4_STREU</name>
<feature type="compositionally biased region" description="Basic and acidic residues" evidence="1">
    <location>
        <begin position="314"/>
        <end position="349"/>
    </location>
</feature>